<dbReference type="AlphaFoldDB" id="A0A5B6TH66"/>
<organism evidence="2 3">
    <name type="scientific">Rufibacter hautae</name>
    <dbReference type="NCBI Taxonomy" id="2595005"/>
    <lineage>
        <taxon>Bacteria</taxon>
        <taxon>Pseudomonadati</taxon>
        <taxon>Bacteroidota</taxon>
        <taxon>Cytophagia</taxon>
        <taxon>Cytophagales</taxon>
        <taxon>Hymenobacteraceae</taxon>
        <taxon>Rufibacter</taxon>
    </lineage>
</organism>
<keyword evidence="1" id="KW-0812">Transmembrane</keyword>
<sequence>MLSIPLNTLKLTGIFLFSWVLGAGVLVAIFSIAYIKFLLSLPLKYSRNFFLAGLIFISGTLGMEMLGGWIVENYGREGITYSIVFTIEETLEITGIILLINTLLQYTQEHLQSLSFTFDKKTPETERAKTETAVLEPAL</sequence>
<accession>A0A5B6TH66</accession>
<comment type="caution">
    <text evidence="2">The sequence shown here is derived from an EMBL/GenBank/DDBJ whole genome shotgun (WGS) entry which is preliminary data.</text>
</comment>
<proteinExistence type="predicted"/>
<feature type="transmembrane region" description="Helical" evidence="1">
    <location>
        <begin position="12"/>
        <end position="37"/>
    </location>
</feature>
<evidence type="ECO:0000256" key="1">
    <source>
        <dbReference type="SAM" id="Phobius"/>
    </source>
</evidence>
<keyword evidence="3" id="KW-1185">Reference proteome</keyword>
<evidence type="ECO:0000313" key="3">
    <source>
        <dbReference type="Proteomes" id="UP000324133"/>
    </source>
</evidence>
<feature type="transmembrane region" description="Helical" evidence="1">
    <location>
        <begin position="49"/>
        <end position="71"/>
    </location>
</feature>
<name>A0A5B6TH66_9BACT</name>
<evidence type="ECO:0000313" key="2">
    <source>
        <dbReference type="EMBL" id="KAA3439593.1"/>
    </source>
</evidence>
<dbReference type="OrthoDB" id="850482at2"/>
<gene>
    <name evidence="2" type="ORF">FOA19_02615</name>
</gene>
<reference evidence="2 3" key="1">
    <citation type="submission" date="2019-07" db="EMBL/GenBank/DDBJ databases">
        <title>Rufibacter sp. nov., isolated from lake sediment.</title>
        <authorList>
            <person name="Qu J.-H."/>
        </authorList>
    </citation>
    <scope>NUCLEOTIDE SEQUENCE [LARGE SCALE GENOMIC DNA]</scope>
    <source>
        <strain evidence="2 3">NBS58-1</strain>
    </source>
</reference>
<dbReference type="EMBL" id="VKKY01000001">
    <property type="protein sequence ID" value="KAA3439593.1"/>
    <property type="molecule type" value="Genomic_DNA"/>
</dbReference>
<dbReference type="Proteomes" id="UP000324133">
    <property type="component" value="Unassembled WGS sequence"/>
</dbReference>
<dbReference type="RefSeq" id="WP_149089236.1">
    <property type="nucleotide sequence ID" value="NZ_VKKY01000001.1"/>
</dbReference>
<keyword evidence="1" id="KW-0472">Membrane</keyword>
<protein>
    <submittedName>
        <fullName evidence="2">Uncharacterized protein</fullName>
    </submittedName>
</protein>
<keyword evidence="1" id="KW-1133">Transmembrane helix</keyword>